<gene>
    <name evidence="2" type="ORF">H4219_002805</name>
</gene>
<evidence type="ECO:0000256" key="1">
    <source>
        <dbReference type="SAM" id="MobiDB-lite"/>
    </source>
</evidence>
<accession>A0A9W8DQ32</accession>
<proteinExistence type="predicted"/>
<protein>
    <submittedName>
        <fullName evidence="2">Uncharacterized protein</fullName>
    </submittedName>
</protein>
<organism evidence="2 3">
    <name type="scientific">Mycoemilia scoparia</name>
    <dbReference type="NCBI Taxonomy" id="417184"/>
    <lineage>
        <taxon>Eukaryota</taxon>
        <taxon>Fungi</taxon>
        <taxon>Fungi incertae sedis</taxon>
        <taxon>Zoopagomycota</taxon>
        <taxon>Kickxellomycotina</taxon>
        <taxon>Kickxellomycetes</taxon>
        <taxon>Kickxellales</taxon>
        <taxon>Kickxellaceae</taxon>
        <taxon>Mycoemilia</taxon>
    </lineage>
</organism>
<name>A0A9W8DQ32_9FUNG</name>
<dbReference type="EMBL" id="JANBPU010000053">
    <property type="protein sequence ID" value="KAJ1918084.1"/>
    <property type="molecule type" value="Genomic_DNA"/>
</dbReference>
<dbReference type="Proteomes" id="UP001150538">
    <property type="component" value="Unassembled WGS sequence"/>
</dbReference>
<evidence type="ECO:0000313" key="3">
    <source>
        <dbReference type="Proteomes" id="UP001150538"/>
    </source>
</evidence>
<comment type="caution">
    <text evidence="2">The sequence shown here is derived from an EMBL/GenBank/DDBJ whole genome shotgun (WGS) entry which is preliminary data.</text>
</comment>
<feature type="region of interest" description="Disordered" evidence="1">
    <location>
        <begin position="398"/>
        <end position="418"/>
    </location>
</feature>
<feature type="region of interest" description="Disordered" evidence="1">
    <location>
        <begin position="275"/>
        <end position="300"/>
    </location>
</feature>
<sequence length="567" mass="63240">MHLGQEKTGAGYPRSKRDVLLSVEKSGQSKSTGPPKKAPHNMEQVPADLGWEMAGTQKHISQREPWLNVKKINISKTAQVKDATFVNTELTHPDSGWGTAETDGHAILKGDPWLNSMKSGRKKPIKVQQKPHTNNMDSRPVSQQYEIIGAQRRIINNNPLLSGGESESSKNGKDQEKLFANTGLAPVMQSGSKRNEPQRHAIMPDPWFDSGKSKKNKNPEARETQLDEMGPGPGWEITEARRHIIKGDPWLTPGKFGKGKGTGARERLFANMGPTPMSSGSGWLESDDEFSSNSNKRKEDPYEKYKNKWIPLKDAMNYITDNPKGVIVDHPVLRNAPPEELVQYNSDEAEGMSESELFPEYTMRKKQAQKEALARRAQKYGILEIDQKYDEVLGENLLGEDSSSSSSSSTGTIDSDDGMYDMDMNFYDEVFGHGNSTLNTMRPGHPNTNDDWAVLANYPDNPTTTSTTTNGSSRNSAYNKNAESMCIDDSVYDEIFNDTTPQNANTNPSTPPRYQNNPFISSDMISNRVDSGRIYRDSSNRDPASIEDFYDEILGDVQSLQLGRKYL</sequence>
<feature type="compositionally biased region" description="Low complexity" evidence="1">
    <location>
        <begin position="401"/>
        <end position="413"/>
    </location>
</feature>
<keyword evidence="3" id="KW-1185">Reference proteome</keyword>
<feature type="region of interest" description="Disordered" evidence="1">
    <location>
        <begin position="181"/>
        <end position="234"/>
    </location>
</feature>
<evidence type="ECO:0000313" key="2">
    <source>
        <dbReference type="EMBL" id="KAJ1918084.1"/>
    </source>
</evidence>
<reference evidence="2" key="1">
    <citation type="submission" date="2022-07" db="EMBL/GenBank/DDBJ databases">
        <title>Phylogenomic reconstructions and comparative analyses of Kickxellomycotina fungi.</title>
        <authorList>
            <person name="Reynolds N.K."/>
            <person name="Stajich J.E."/>
            <person name="Barry K."/>
            <person name="Grigoriev I.V."/>
            <person name="Crous P."/>
            <person name="Smith M.E."/>
        </authorList>
    </citation>
    <scope>NUCLEOTIDE SEQUENCE</scope>
    <source>
        <strain evidence="2">NBRC 100468</strain>
    </source>
</reference>
<dbReference type="AlphaFoldDB" id="A0A9W8DQ32"/>
<feature type="region of interest" description="Disordered" evidence="1">
    <location>
        <begin position="1"/>
        <end position="42"/>
    </location>
</feature>